<evidence type="ECO:0000313" key="2">
    <source>
        <dbReference type="EMBL" id="MCK8479780.1"/>
    </source>
</evidence>
<evidence type="ECO:0000256" key="1">
    <source>
        <dbReference type="SAM" id="Phobius"/>
    </source>
</evidence>
<reference evidence="2" key="1">
    <citation type="submission" date="2022-04" db="EMBL/GenBank/DDBJ databases">
        <authorList>
            <person name="Ren T."/>
        </authorList>
    </citation>
    <scope>NUCLEOTIDE SEQUENCE</scope>
    <source>
        <strain evidence="2">F63249</strain>
    </source>
</reference>
<dbReference type="RefSeq" id="WP_248412031.1">
    <property type="nucleotide sequence ID" value="NZ_JALPQF010000003.1"/>
</dbReference>
<sequence length="66" mass="7708">MELKKKGLLRQITFEVIIVLFMAVIIHYVLNDVTNEYEIFKIKFPKSLGIALFFRLSFINLSSINS</sequence>
<name>A0ABT0H5X7_9FLAO</name>
<dbReference type="Proteomes" id="UP001203687">
    <property type="component" value="Unassembled WGS sequence"/>
</dbReference>
<keyword evidence="1" id="KW-0472">Membrane</keyword>
<keyword evidence="1" id="KW-1133">Transmembrane helix</keyword>
<proteinExistence type="predicted"/>
<keyword evidence="1" id="KW-0812">Transmembrane</keyword>
<keyword evidence="3" id="KW-1185">Reference proteome</keyword>
<accession>A0ABT0H5X7</accession>
<organism evidence="2 3">
    <name type="scientific">Psychroserpens algicola</name>
    <dbReference type="NCBI Taxonomy" id="1719034"/>
    <lineage>
        <taxon>Bacteria</taxon>
        <taxon>Pseudomonadati</taxon>
        <taxon>Bacteroidota</taxon>
        <taxon>Flavobacteriia</taxon>
        <taxon>Flavobacteriales</taxon>
        <taxon>Flavobacteriaceae</taxon>
        <taxon>Psychroserpens</taxon>
    </lineage>
</organism>
<feature type="transmembrane region" description="Helical" evidence="1">
    <location>
        <begin position="12"/>
        <end position="30"/>
    </location>
</feature>
<gene>
    <name evidence="2" type="ORF">MUY34_04060</name>
</gene>
<comment type="caution">
    <text evidence="2">The sequence shown here is derived from an EMBL/GenBank/DDBJ whole genome shotgun (WGS) entry which is preliminary data.</text>
</comment>
<evidence type="ECO:0000313" key="3">
    <source>
        <dbReference type="Proteomes" id="UP001203687"/>
    </source>
</evidence>
<dbReference type="EMBL" id="JALPQF010000003">
    <property type="protein sequence ID" value="MCK8479780.1"/>
    <property type="molecule type" value="Genomic_DNA"/>
</dbReference>
<evidence type="ECO:0008006" key="4">
    <source>
        <dbReference type="Google" id="ProtNLM"/>
    </source>
</evidence>
<protein>
    <recommendedName>
        <fullName evidence="4">Sensor histidine kinase</fullName>
    </recommendedName>
</protein>